<sequence length="899" mass="101490">MSTRLDLGRILFLILLFTLSCMTLMAGNIKGNISDKETREPLTGATVQVAGTSQGAVADIDGNYHLNLKPGTYTLQVSYVGYRTETLDNVTVTQADLVLNFELAPDTEVLGEVTVTARKNLEGERALQMERQKATLAIENMGAKEMTLKGISNVQEGVKQITGISIADAGQLIVRGLGDRYSTTTLNGLPIASPNPDNKLIPLNLFPSSTVQNITVSKVYDAAVFADYSGAHIDISTKENTTGNFFNISFNAGAHINALGKDFYHMDRGSLFTQSTLAAPVYDLSTSDFRDYVKENNIFDTTFDVERKKALPEFSGNIGAGHDWTIGNQTISLLASFSMSNGTEIIQDAFYRDMDTSGDTKNDFNYDEYTSRLNLTGLASASITLRKEDRIGYSFFYARNAENSYQDRQGTDYEDNHLLGNNSVTHIYTLQNHQLNGLHHLGQQWLLTWAGSYGKTSSQEPDRRQVMFEQNNDGTLELFKLNQQETNRYFGDLTEDEWIGSLALKYNWSENNHVTAGLNYKDKNRDYSATRFYYNLHALNPEIDNIYHTSGYLNQENIANGTIIVNRNMQPQDRYRAGMNIYAGYVQTDFYPLASLLVNVGLRYEYAQQWVEYAIEGERPYQRRRDLNKHDLFPTVNLKYSINHQNNLRLSISRTITRPSFIEMAPFLYEESYGSARIRGNDDLQNGYNYNLDLRYERFSDNGDMFSITGYFKHLDKPIERTQIYQGGGTTHSFQNADQGMATGIEAEIRKQLFKDLRLGANVSYMYTNVKLPESGAYTNKERSLQGASPILLNADLTYSPRFSEERALNLALLYNLQGKRIHAVGLSGMGDVEQQAVHTLNFNASYTLNSHFTLKLQVNDLLNRDVVFKQELPQAGQTVEVERYKTGCNFEVGFSYRL</sequence>
<dbReference type="Gene3D" id="2.170.130.10">
    <property type="entry name" value="TonB-dependent receptor, plug domain"/>
    <property type="match status" value="1"/>
</dbReference>
<feature type="domain" description="Outer membrane protein beta-barrel" evidence="5">
    <location>
        <begin position="554"/>
        <end position="897"/>
    </location>
</feature>
<dbReference type="InterPro" id="IPR037066">
    <property type="entry name" value="Plug_dom_sf"/>
</dbReference>
<dbReference type="InterPro" id="IPR036942">
    <property type="entry name" value="Beta-barrel_TonB_sf"/>
</dbReference>
<dbReference type="Proteomes" id="UP000824023">
    <property type="component" value="Unassembled WGS sequence"/>
</dbReference>
<protein>
    <submittedName>
        <fullName evidence="6">TonB-dependent receptor</fullName>
    </submittedName>
</protein>
<dbReference type="GO" id="GO:0009279">
    <property type="term" value="C:cell outer membrane"/>
    <property type="evidence" value="ECO:0007669"/>
    <property type="project" value="UniProtKB-SubCell"/>
</dbReference>
<dbReference type="Pfam" id="PF14905">
    <property type="entry name" value="OMP_b-brl_3"/>
    <property type="match status" value="1"/>
</dbReference>
<feature type="domain" description="TonB-dependent receptor plug" evidence="4">
    <location>
        <begin position="132"/>
        <end position="220"/>
    </location>
</feature>
<keyword evidence="2" id="KW-0472">Membrane</keyword>
<comment type="caution">
    <text evidence="6">The sequence shown here is derived from an EMBL/GenBank/DDBJ whole genome shotgun (WGS) entry which is preliminary data.</text>
</comment>
<organism evidence="6 7">
    <name type="scientific">Candidatus Bacteroides merdipullorum</name>
    <dbReference type="NCBI Taxonomy" id="2838474"/>
    <lineage>
        <taxon>Bacteria</taxon>
        <taxon>Pseudomonadati</taxon>
        <taxon>Bacteroidota</taxon>
        <taxon>Bacteroidia</taxon>
        <taxon>Bacteroidales</taxon>
        <taxon>Bacteroidaceae</taxon>
        <taxon>Bacteroides</taxon>
    </lineage>
</organism>
<evidence type="ECO:0000256" key="1">
    <source>
        <dbReference type="ARBA" id="ARBA00004442"/>
    </source>
</evidence>
<keyword evidence="3" id="KW-0998">Cell outer membrane</keyword>
<dbReference type="PANTHER" id="PTHR40980:SF5">
    <property type="entry name" value="TONB-DEPENDENT RECEPTOR"/>
    <property type="match status" value="1"/>
</dbReference>
<evidence type="ECO:0000313" key="6">
    <source>
        <dbReference type="EMBL" id="HIZ01390.1"/>
    </source>
</evidence>
<dbReference type="InterPro" id="IPR008969">
    <property type="entry name" value="CarboxyPept-like_regulatory"/>
</dbReference>
<keyword evidence="6" id="KW-0675">Receptor</keyword>
<dbReference type="SUPFAM" id="SSF56935">
    <property type="entry name" value="Porins"/>
    <property type="match status" value="1"/>
</dbReference>
<comment type="subcellular location">
    <subcellularLocation>
        <location evidence="1">Cell outer membrane</location>
    </subcellularLocation>
</comment>
<dbReference type="SUPFAM" id="SSF49464">
    <property type="entry name" value="Carboxypeptidase regulatory domain-like"/>
    <property type="match status" value="1"/>
</dbReference>
<evidence type="ECO:0000256" key="2">
    <source>
        <dbReference type="ARBA" id="ARBA00023136"/>
    </source>
</evidence>
<dbReference type="InterPro" id="IPR012910">
    <property type="entry name" value="Plug_dom"/>
</dbReference>
<name>A0A9D2A4N2_9BACE</name>
<dbReference type="PROSITE" id="PS51257">
    <property type="entry name" value="PROKAR_LIPOPROTEIN"/>
    <property type="match status" value="1"/>
</dbReference>
<accession>A0A9D2A4N2</accession>
<dbReference type="InterPro" id="IPR041700">
    <property type="entry name" value="OMP_b-brl_3"/>
</dbReference>
<reference evidence="6" key="1">
    <citation type="journal article" date="2021" name="PeerJ">
        <title>Extensive microbial diversity within the chicken gut microbiome revealed by metagenomics and culture.</title>
        <authorList>
            <person name="Gilroy R."/>
            <person name="Ravi A."/>
            <person name="Getino M."/>
            <person name="Pursley I."/>
            <person name="Horton D.L."/>
            <person name="Alikhan N.F."/>
            <person name="Baker D."/>
            <person name="Gharbi K."/>
            <person name="Hall N."/>
            <person name="Watson M."/>
            <person name="Adriaenssens E.M."/>
            <person name="Foster-Nyarko E."/>
            <person name="Jarju S."/>
            <person name="Secka A."/>
            <person name="Antonio M."/>
            <person name="Oren A."/>
            <person name="Chaudhuri R.R."/>
            <person name="La Ragione R."/>
            <person name="Hildebrand F."/>
            <person name="Pallen M.J."/>
        </authorList>
    </citation>
    <scope>NUCLEOTIDE SEQUENCE</scope>
    <source>
        <strain evidence="6">ChiHjej12B11-24981</strain>
    </source>
</reference>
<reference evidence="6" key="2">
    <citation type="submission" date="2021-04" db="EMBL/GenBank/DDBJ databases">
        <authorList>
            <person name="Gilroy R."/>
        </authorList>
    </citation>
    <scope>NUCLEOTIDE SEQUENCE</scope>
    <source>
        <strain evidence="6">ChiHjej12B11-24981</strain>
    </source>
</reference>
<dbReference type="AlphaFoldDB" id="A0A9D2A4N2"/>
<dbReference type="EMBL" id="DXCK01000058">
    <property type="protein sequence ID" value="HIZ01390.1"/>
    <property type="molecule type" value="Genomic_DNA"/>
</dbReference>
<gene>
    <name evidence="6" type="ORF">H9819_03945</name>
</gene>
<dbReference type="PANTHER" id="PTHR40980">
    <property type="entry name" value="PLUG DOMAIN-CONTAINING PROTEIN"/>
    <property type="match status" value="1"/>
</dbReference>
<dbReference type="Pfam" id="PF07715">
    <property type="entry name" value="Plug"/>
    <property type="match status" value="1"/>
</dbReference>
<dbReference type="Gene3D" id="2.60.40.1120">
    <property type="entry name" value="Carboxypeptidase-like, regulatory domain"/>
    <property type="match status" value="1"/>
</dbReference>
<evidence type="ECO:0000256" key="3">
    <source>
        <dbReference type="ARBA" id="ARBA00023237"/>
    </source>
</evidence>
<proteinExistence type="predicted"/>
<evidence type="ECO:0000259" key="4">
    <source>
        <dbReference type="Pfam" id="PF07715"/>
    </source>
</evidence>
<dbReference type="Gene3D" id="2.40.170.20">
    <property type="entry name" value="TonB-dependent receptor, beta-barrel domain"/>
    <property type="match status" value="1"/>
</dbReference>
<dbReference type="Pfam" id="PF13715">
    <property type="entry name" value="CarbopepD_reg_2"/>
    <property type="match status" value="1"/>
</dbReference>
<evidence type="ECO:0000313" key="7">
    <source>
        <dbReference type="Proteomes" id="UP000824023"/>
    </source>
</evidence>
<evidence type="ECO:0000259" key="5">
    <source>
        <dbReference type="Pfam" id="PF14905"/>
    </source>
</evidence>